<dbReference type="AlphaFoldDB" id="A0A023BAZ0"/>
<keyword evidence="2" id="KW-1185">Reference proteome</keyword>
<name>A0A023BAZ0_GRENI</name>
<dbReference type="EMBL" id="AFNH02000267">
    <property type="protein sequence ID" value="EZG78562.1"/>
    <property type="molecule type" value="Genomic_DNA"/>
</dbReference>
<organism evidence="1 2">
    <name type="scientific">Gregarina niphandrodes</name>
    <name type="common">Septate eugregarine</name>
    <dbReference type="NCBI Taxonomy" id="110365"/>
    <lineage>
        <taxon>Eukaryota</taxon>
        <taxon>Sar</taxon>
        <taxon>Alveolata</taxon>
        <taxon>Apicomplexa</taxon>
        <taxon>Conoidasida</taxon>
        <taxon>Gregarinasina</taxon>
        <taxon>Eugregarinorida</taxon>
        <taxon>Gregarinidae</taxon>
        <taxon>Gregarina</taxon>
    </lineage>
</organism>
<reference evidence="1" key="1">
    <citation type="submission" date="2013-12" db="EMBL/GenBank/DDBJ databases">
        <authorList>
            <person name="Omoto C.K."/>
            <person name="Sibley D."/>
            <person name="Venepally P."/>
            <person name="Hadjithomas M."/>
            <person name="Karamycheva S."/>
            <person name="Brunk B."/>
            <person name="Roos D."/>
            <person name="Caler E."/>
            <person name="Lorenzi H."/>
        </authorList>
    </citation>
    <scope>NUCLEOTIDE SEQUENCE</scope>
</reference>
<accession>A0A023BAZ0</accession>
<comment type="caution">
    <text evidence="1">The sequence shown here is derived from an EMBL/GenBank/DDBJ whole genome shotgun (WGS) entry which is preliminary data.</text>
</comment>
<gene>
    <name evidence="1" type="ORF">GNI_034750</name>
</gene>
<proteinExistence type="predicted"/>
<dbReference type="GeneID" id="22911368"/>
<evidence type="ECO:0000313" key="1">
    <source>
        <dbReference type="EMBL" id="EZG78562.1"/>
    </source>
</evidence>
<dbReference type="Proteomes" id="UP000019763">
    <property type="component" value="Unassembled WGS sequence"/>
</dbReference>
<dbReference type="VEuPathDB" id="CryptoDB:GNI_034750"/>
<protein>
    <submittedName>
        <fullName evidence="1">Uncharacterized protein</fullName>
    </submittedName>
</protein>
<sequence>MRCVTGESRYIPGVVGALVAMGDTLSDVAGHPPGVMDEELQQELLQRCSGMKKEILARVKNAKLEPAELEFMTLAWLATPWEDSRFDDWLNETLGLTPMAKSSSNSPAATETTNYLVVWVPPVRESAVNVVHMVGTFYVGLQEASAQVQLADGTIVTVRPYNWIKHRRWRNDRKLAWRVTAPNGTQYHSSARSKPTKPWELPPSVEDGYYTLLGINVHRHKRLLRILGPSRYKEFVDRFLRLCVDYGRCSGVLDDGRPFRLVQSSGDRYLWQIAGLVIDPAVGENSLDRLFGAMPTEQDRRSICRVLSCSS</sequence>
<evidence type="ECO:0000313" key="2">
    <source>
        <dbReference type="Proteomes" id="UP000019763"/>
    </source>
</evidence>
<dbReference type="RefSeq" id="XP_011129248.1">
    <property type="nucleotide sequence ID" value="XM_011130946.1"/>
</dbReference>